<feature type="transmembrane region" description="Helical" evidence="7">
    <location>
        <begin position="31"/>
        <end position="62"/>
    </location>
</feature>
<feature type="transmembrane region" description="Helical" evidence="7">
    <location>
        <begin position="99"/>
        <end position="115"/>
    </location>
</feature>
<comment type="caution">
    <text evidence="9">The sequence shown here is derived from an EMBL/GenBank/DDBJ whole genome shotgun (WGS) entry which is preliminary data.</text>
</comment>
<feature type="transmembrane region" description="Helical" evidence="7">
    <location>
        <begin position="293"/>
        <end position="311"/>
    </location>
</feature>
<protein>
    <submittedName>
        <fullName evidence="9">FUSC family protein</fullName>
    </submittedName>
</protein>
<dbReference type="InterPro" id="IPR049453">
    <property type="entry name" value="Memb_transporter_dom"/>
</dbReference>
<evidence type="ECO:0000313" key="10">
    <source>
        <dbReference type="Proteomes" id="UP001550850"/>
    </source>
</evidence>
<evidence type="ECO:0000259" key="8">
    <source>
        <dbReference type="Pfam" id="PF13515"/>
    </source>
</evidence>
<keyword evidence="3 7" id="KW-0812">Transmembrane</keyword>
<evidence type="ECO:0000256" key="1">
    <source>
        <dbReference type="ARBA" id="ARBA00004651"/>
    </source>
</evidence>
<gene>
    <name evidence="9" type="ORF">AB0E65_20145</name>
</gene>
<evidence type="ECO:0000256" key="7">
    <source>
        <dbReference type="SAM" id="Phobius"/>
    </source>
</evidence>
<accession>A0ABV2YL87</accession>
<feature type="transmembrane region" description="Helical" evidence="7">
    <location>
        <begin position="74"/>
        <end position="93"/>
    </location>
</feature>
<name>A0ABV2YL87_9ACTN</name>
<dbReference type="PANTHER" id="PTHR30509">
    <property type="entry name" value="P-HYDROXYBENZOIC ACID EFFLUX PUMP SUBUNIT-RELATED"/>
    <property type="match status" value="1"/>
</dbReference>
<evidence type="ECO:0000256" key="4">
    <source>
        <dbReference type="ARBA" id="ARBA00022989"/>
    </source>
</evidence>
<feature type="transmembrane region" description="Helical" evidence="7">
    <location>
        <begin position="323"/>
        <end position="345"/>
    </location>
</feature>
<proteinExistence type="inferred from homology"/>
<keyword evidence="4 7" id="KW-1133">Transmembrane helix</keyword>
<dbReference type="PANTHER" id="PTHR30509:SF9">
    <property type="entry name" value="MULTIDRUG RESISTANCE PROTEIN MDTO"/>
    <property type="match status" value="1"/>
</dbReference>
<evidence type="ECO:0000256" key="5">
    <source>
        <dbReference type="ARBA" id="ARBA00023136"/>
    </source>
</evidence>
<keyword evidence="10" id="KW-1185">Reference proteome</keyword>
<evidence type="ECO:0000256" key="6">
    <source>
        <dbReference type="ARBA" id="ARBA00043993"/>
    </source>
</evidence>
<feature type="transmembrane region" description="Helical" evidence="7">
    <location>
        <begin position="122"/>
        <end position="139"/>
    </location>
</feature>
<dbReference type="Proteomes" id="UP001550850">
    <property type="component" value="Unassembled WGS sequence"/>
</dbReference>
<reference evidence="9 10" key="1">
    <citation type="submission" date="2024-06" db="EMBL/GenBank/DDBJ databases">
        <title>The Natural Products Discovery Center: Release of the First 8490 Sequenced Strains for Exploring Actinobacteria Biosynthetic Diversity.</title>
        <authorList>
            <person name="Kalkreuter E."/>
            <person name="Kautsar S.A."/>
            <person name="Yang D."/>
            <person name="Bader C.D."/>
            <person name="Teijaro C.N."/>
            <person name="Fluegel L."/>
            <person name="Davis C.M."/>
            <person name="Simpson J.R."/>
            <person name="Lauterbach L."/>
            <person name="Steele A.D."/>
            <person name="Gui C."/>
            <person name="Meng S."/>
            <person name="Li G."/>
            <person name="Viehrig K."/>
            <person name="Ye F."/>
            <person name="Su P."/>
            <person name="Kiefer A.F."/>
            <person name="Nichols A."/>
            <person name="Cepeda A.J."/>
            <person name="Yan W."/>
            <person name="Fan B."/>
            <person name="Jiang Y."/>
            <person name="Adhikari A."/>
            <person name="Zheng C.-J."/>
            <person name="Schuster L."/>
            <person name="Cowan T.M."/>
            <person name="Smanski M.J."/>
            <person name="Chevrette M.G."/>
            <person name="De Carvalho L.P.S."/>
            <person name="Shen B."/>
        </authorList>
    </citation>
    <scope>NUCLEOTIDE SEQUENCE [LARGE SCALE GENOMIC DNA]</scope>
    <source>
        <strain evidence="9 10">NPDC038104</strain>
    </source>
</reference>
<comment type="similarity">
    <text evidence="6">Belongs to the YccS/YhfK family.</text>
</comment>
<dbReference type="EMBL" id="JBEZUR010000034">
    <property type="protein sequence ID" value="MEU3556498.1"/>
    <property type="molecule type" value="Genomic_DNA"/>
</dbReference>
<keyword evidence="2" id="KW-1003">Cell membrane</keyword>
<sequence length="510" mass="53454">MVLTQRKPWARAFVPPADPGLVRLRFASRGVLGIAAAVAACGLIGQDIAGLATGGLAALLVLFTVTDPTVRGQAVTVALQPLVGLPVLAAAALLHGRPVTGGLVFVAIGGLGVYARRWGPRGHTLGAFAFMCFFVAQFGRVTPATLPSLCVAVLVSVAVAAVVRFGLWCYERRLPQPVPPTPPAGGTGLRRITTRQAVQVTAGCLFSLPVGHLLSHERWYWAVGATWWIFVNVTSRGETAVRGFRRVLGTCLGALLGLVLTLPLHGAPVPSAVVAAVAVFGIFYTAQTSYTWMMLSVTVLAQALYGLAGLLDGHLLVLRVAETLAGAAGAWLAVLLVLPVTTHAFNDAWIRRAVRCVHACTTEAAARLAGHPGADPAPRVAELEALLAQVRKTVAPLVHPLYLGRERRERARQVLVLLDECAREVRALVSVAADPEASHDARLAAACWRVEAAVEALTGPAAGRLVETGRREAVAEGALAHLHGVERALVALAEPLRASMPAGAATPARV</sequence>
<evidence type="ECO:0000256" key="2">
    <source>
        <dbReference type="ARBA" id="ARBA00022475"/>
    </source>
</evidence>
<feature type="transmembrane region" description="Helical" evidence="7">
    <location>
        <begin position="145"/>
        <end position="167"/>
    </location>
</feature>
<dbReference type="Pfam" id="PF13515">
    <property type="entry name" value="FUSC_2"/>
    <property type="match status" value="1"/>
</dbReference>
<evidence type="ECO:0000256" key="3">
    <source>
        <dbReference type="ARBA" id="ARBA00022692"/>
    </source>
</evidence>
<comment type="subcellular location">
    <subcellularLocation>
        <location evidence="1">Cell membrane</location>
        <topology evidence="1">Multi-pass membrane protein</topology>
    </subcellularLocation>
</comment>
<keyword evidence="5 7" id="KW-0472">Membrane</keyword>
<organism evidence="9 10">
    <name type="scientific">Streptomyces fragilis</name>
    <dbReference type="NCBI Taxonomy" id="67301"/>
    <lineage>
        <taxon>Bacteria</taxon>
        <taxon>Bacillati</taxon>
        <taxon>Actinomycetota</taxon>
        <taxon>Actinomycetes</taxon>
        <taxon>Kitasatosporales</taxon>
        <taxon>Streptomycetaceae</taxon>
        <taxon>Streptomyces</taxon>
    </lineage>
</organism>
<evidence type="ECO:0000313" key="9">
    <source>
        <dbReference type="EMBL" id="MEU3556498.1"/>
    </source>
</evidence>
<feature type="domain" description="Integral membrane bound transporter" evidence="8">
    <location>
        <begin position="210"/>
        <end position="332"/>
    </location>
</feature>
<feature type="transmembrane region" description="Helical" evidence="7">
    <location>
        <begin position="247"/>
        <end position="263"/>
    </location>
</feature>